<proteinExistence type="predicted"/>
<dbReference type="InterPro" id="IPR013655">
    <property type="entry name" value="PAS_fold_3"/>
</dbReference>
<dbReference type="SUPFAM" id="SSF55874">
    <property type="entry name" value="ATPase domain of HSP90 chaperone/DNA topoisomerase II/histidine kinase"/>
    <property type="match status" value="1"/>
</dbReference>
<keyword evidence="5" id="KW-0808">Transferase</keyword>
<keyword evidence="12" id="KW-1185">Reference proteome</keyword>
<dbReference type="SUPFAM" id="SSF47384">
    <property type="entry name" value="Homodimeric domain of signal transducing histidine kinase"/>
    <property type="match status" value="1"/>
</dbReference>
<dbReference type="EMBL" id="CCAE010000065">
    <property type="protein sequence ID" value="CDN90101.1"/>
    <property type="molecule type" value="Genomic_DNA"/>
</dbReference>
<dbReference type="EC" id="2.7.13.3" evidence="3"/>
<evidence type="ECO:0000256" key="1">
    <source>
        <dbReference type="ARBA" id="ARBA00000085"/>
    </source>
</evidence>
<dbReference type="CDD" id="cd00130">
    <property type="entry name" value="PAS"/>
    <property type="match status" value="2"/>
</dbReference>
<dbReference type="AlphaFoldDB" id="A0A1L1PZS5"/>
<feature type="domain" description="PAC" evidence="9">
    <location>
        <begin position="461"/>
        <end position="513"/>
    </location>
</feature>
<dbReference type="InterPro" id="IPR035965">
    <property type="entry name" value="PAS-like_dom_sf"/>
</dbReference>
<dbReference type="Pfam" id="PF08447">
    <property type="entry name" value="PAS_3"/>
    <property type="match status" value="2"/>
</dbReference>
<evidence type="ECO:0000313" key="12">
    <source>
        <dbReference type="Proteomes" id="UP000028878"/>
    </source>
</evidence>
<comment type="catalytic activity">
    <reaction evidence="1">
        <text>ATP + protein L-histidine = ADP + protein N-phospho-L-histidine.</text>
        <dbReference type="EC" id="2.7.13.3"/>
    </reaction>
</comment>
<dbReference type="NCBIfam" id="TIGR00229">
    <property type="entry name" value="sensory_box"/>
    <property type="match status" value="2"/>
</dbReference>
<reference evidence="12" key="1">
    <citation type="submission" date="2014-02" db="EMBL/GenBank/DDBJ databases">
        <authorList>
            <person name="Gan H."/>
        </authorList>
    </citation>
    <scope>NUCLEOTIDE SEQUENCE [LARGE SCALE GENOMIC DNA]</scope>
    <source>
        <strain evidence="12">S1</strain>
    </source>
</reference>
<dbReference type="Proteomes" id="UP000028878">
    <property type="component" value="Unassembled WGS sequence"/>
</dbReference>
<evidence type="ECO:0000259" key="9">
    <source>
        <dbReference type="PROSITE" id="PS50113"/>
    </source>
</evidence>
<dbReference type="CDD" id="cd00082">
    <property type="entry name" value="HisKA"/>
    <property type="match status" value="1"/>
</dbReference>
<feature type="transmembrane region" description="Helical" evidence="7">
    <location>
        <begin position="187"/>
        <end position="205"/>
    </location>
</feature>
<dbReference type="GO" id="GO:0016020">
    <property type="term" value="C:membrane"/>
    <property type="evidence" value="ECO:0007669"/>
    <property type="project" value="UniProtKB-SubCell"/>
</dbReference>
<dbReference type="InterPro" id="IPR001610">
    <property type="entry name" value="PAC"/>
</dbReference>
<dbReference type="CDD" id="cd06225">
    <property type="entry name" value="HAMP"/>
    <property type="match status" value="1"/>
</dbReference>
<organism evidence="11 12">
    <name type="scientific">Hydrogenophaga intermedia</name>
    <dbReference type="NCBI Taxonomy" id="65786"/>
    <lineage>
        <taxon>Bacteria</taxon>
        <taxon>Pseudomonadati</taxon>
        <taxon>Pseudomonadota</taxon>
        <taxon>Betaproteobacteria</taxon>
        <taxon>Burkholderiales</taxon>
        <taxon>Comamonadaceae</taxon>
        <taxon>Hydrogenophaga</taxon>
    </lineage>
</organism>
<dbReference type="Pfam" id="PF00512">
    <property type="entry name" value="HisKA"/>
    <property type="match status" value="1"/>
</dbReference>
<dbReference type="Gene3D" id="3.30.565.10">
    <property type="entry name" value="Histidine kinase-like ATPase, C-terminal domain"/>
    <property type="match status" value="1"/>
</dbReference>
<dbReference type="InterPro" id="IPR005467">
    <property type="entry name" value="His_kinase_dom"/>
</dbReference>
<keyword evidence="7" id="KW-0812">Transmembrane</keyword>
<evidence type="ECO:0000256" key="2">
    <source>
        <dbReference type="ARBA" id="ARBA00004370"/>
    </source>
</evidence>
<gene>
    <name evidence="11" type="ORF">BN948_04542</name>
</gene>
<keyword evidence="4" id="KW-0597">Phosphoprotein</keyword>
<dbReference type="InterPro" id="IPR003661">
    <property type="entry name" value="HisK_dim/P_dom"/>
</dbReference>
<dbReference type="InterPro" id="IPR003594">
    <property type="entry name" value="HATPase_dom"/>
</dbReference>
<dbReference type="Gene3D" id="6.10.340.10">
    <property type="match status" value="1"/>
</dbReference>
<dbReference type="Gene3D" id="1.10.287.130">
    <property type="match status" value="1"/>
</dbReference>
<dbReference type="SUPFAM" id="SSF55785">
    <property type="entry name" value="PYP-like sensor domain (PAS domain)"/>
    <property type="match status" value="2"/>
</dbReference>
<keyword evidence="7" id="KW-0472">Membrane</keyword>
<dbReference type="PROSITE" id="PS50113">
    <property type="entry name" value="PAC"/>
    <property type="match status" value="2"/>
</dbReference>
<dbReference type="PANTHER" id="PTHR43304:SF1">
    <property type="entry name" value="PAC DOMAIN-CONTAINING PROTEIN"/>
    <property type="match status" value="1"/>
</dbReference>
<dbReference type="InterPro" id="IPR036890">
    <property type="entry name" value="HATPase_C_sf"/>
</dbReference>
<feature type="domain" description="HAMP" evidence="10">
    <location>
        <begin position="206"/>
        <end position="254"/>
    </location>
</feature>
<keyword evidence="7" id="KW-1133">Transmembrane helix</keyword>
<dbReference type="InterPro" id="IPR052162">
    <property type="entry name" value="Sensor_kinase/Photoreceptor"/>
</dbReference>
<dbReference type="PROSITE" id="PS50885">
    <property type="entry name" value="HAMP"/>
    <property type="match status" value="1"/>
</dbReference>
<reference evidence="12" key="2">
    <citation type="submission" date="2014-11" db="EMBL/GenBank/DDBJ databases">
        <title>Draft genome sequence of Hydrogenophaga intermedia S1.</title>
        <authorList>
            <person name="Gan H.M."/>
            <person name="Chew T.H."/>
            <person name="Stolz A."/>
        </authorList>
    </citation>
    <scope>NUCLEOTIDE SEQUENCE [LARGE SCALE GENOMIC DNA]</scope>
    <source>
        <strain evidence="12">S1</strain>
    </source>
</reference>
<dbReference type="PRINTS" id="PR00344">
    <property type="entry name" value="BCTRLSENSOR"/>
</dbReference>
<evidence type="ECO:0000313" key="11">
    <source>
        <dbReference type="EMBL" id="CDN90101.1"/>
    </source>
</evidence>
<protein>
    <recommendedName>
        <fullName evidence="3">histidine kinase</fullName>
        <ecNumber evidence="3">2.7.13.3</ecNumber>
    </recommendedName>
</protein>
<dbReference type="InterPro" id="IPR003660">
    <property type="entry name" value="HAMP_dom"/>
</dbReference>
<evidence type="ECO:0000256" key="5">
    <source>
        <dbReference type="ARBA" id="ARBA00022679"/>
    </source>
</evidence>
<evidence type="ECO:0000256" key="7">
    <source>
        <dbReference type="SAM" id="Phobius"/>
    </source>
</evidence>
<dbReference type="InterPro" id="IPR036097">
    <property type="entry name" value="HisK_dim/P_sf"/>
</dbReference>
<dbReference type="Pfam" id="PF02518">
    <property type="entry name" value="HATPase_c"/>
    <property type="match status" value="1"/>
</dbReference>
<name>A0A1L1PZS5_HYDIT</name>
<dbReference type="InterPro" id="IPR000700">
    <property type="entry name" value="PAS-assoc_C"/>
</dbReference>
<evidence type="ECO:0000256" key="6">
    <source>
        <dbReference type="ARBA" id="ARBA00022777"/>
    </source>
</evidence>
<dbReference type="InterPro" id="IPR004358">
    <property type="entry name" value="Sig_transdc_His_kin-like_C"/>
</dbReference>
<evidence type="ECO:0000256" key="3">
    <source>
        <dbReference type="ARBA" id="ARBA00012438"/>
    </source>
</evidence>
<sequence>MIGPAARWMPPGRWLVPLLLALFALLTAGTKYVVGVRQLDTEVTQAETRRLRERLTVEQSRLNLQADPSSLSFVRGVIGGMGLYKGMRAAFLLQPGGRVQASLTRSDIGRDFAEVVAGRPEFAYLDTLPRGALDPLAIVPRYRAGSHELVGAVPLSNGRRLVVVVDITVPLAQRHALLRQEMLRETVLLLALAGVLGLVLHFVWFRRAEHLARALTDMGEGRLQVRTGLQGFDELALIGRAADRMAERLQHDQRRLQHLSALVDRSPAVVIEGTNVPGWPMTYLSPTVAQWGHQAEALLCGDIDWDELVHPDDLQRMNAEIDTHLAAGITEYRQEYRLRRADGHWVWIEDRTSITLRPDGSMDTMSGILLDITAQKEAQLALREQKGLLEQAEGLAGLGSWRFDMGDGRVWWSEQMFRNIGRDPARGPPPTLEGYLDCLHPDDRVRVQDFMRFSSIGEGVSHAEFRRHPELGEERWFRASVERHHGPDGGAWRYAGTLLDITALKQAQLALQRTNADLEHRVRERTEQLSAANRELEAFSYTVSHDLKAPLRGIDGYSQLLEEEAGPALDEEARGFVKRIRRGVKQMGELINDLLDYSRMERRAMDLQPLDLYATVQRVLDEFGADIDRSRAEVRLALAPLRLRLDREGMSVVLRNLVGNALKFAHPGRPPCIEIGAGLSAGGQRVWVRDHGVGFDMKYHDRIFGIFQRLQRAEDYPGTGVGLALVAKAVQRMGGRVWAESVPGQGTTFFLEFPE</sequence>
<dbReference type="SMART" id="SM00387">
    <property type="entry name" value="HATPase_c"/>
    <property type="match status" value="1"/>
</dbReference>
<dbReference type="SMART" id="SM00388">
    <property type="entry name" value="HisKA"/>
    <property type="match status" value="1"/>
</dbReference>
<dbReference type="FunFam" id="1.10.287.130:FF:000070">
    <property type="entry name" value="Histidine kinase sensor protein"/>
    <property type="match status" value="1"/>
</dbReference>
<dbReference type="PANTHER" id="PTHR43304">
    <property type="entry name" value="PHYTOCHROME-LIKE PROTEIN CPH1"/>
    <property type="match status" value="1"/>
</dbReference>
<dbReference type="InterPro" id="IPR000014">
    <property type="entry name" value="PAS"/>
</dbReference>
<dbReference type="Gene3D" id="3.30.450.20">
    <property type="entry name" value="PAS domain"/>
    <property type="match status" value="2"/>
</dbReference>
<accession>A0A1L1PZS5</accession>
<dbReference type="PROSITE" id="PS50109">
    <property type="entry name" value="HIS_KIN"/>
    <property type="match status" value="1"/>
</dbReference>
<evidence type="ECO:0000256" key="4">
    <source>
        <dbReference type="ARBA" id="ARBA00022553"/>
    </source>
</evidence>
<evidence type="ECO:0000259" key="8">
    <source>
        <dbReference type="PROSITE" id="PS50109"/>
    </source>
</evidence>
<feature type="domain" description="Histidine kinase" evidence="8">
    <location>
        <begin position="542"/>
        <end position="755"/>
    </location>
</feature>
<dbReference type="GO" id="GO:0000155">
    <property type="term" value="F:phosphorelay sensor kinase activity"/>
    <property type="evidence" value="ECO:0007669"/>
    <property type="project" value="InterPro"/>
</dbReference>
<comment type="subcellular location">
    <subcellularLocation>
        <location evidence="2">Membrane</location>
    </subcellularLocation>
</comment>
<feature type="domain" description="PAC" evidence="9">
    <location>
        <begin position="332"/>
        <end position="384"/>
    </location>
</feature>
<dbReference type="SMART" id="SM00086">
    <property type="entry name" value="PAC"/>
    <property type="match status" value="2"/>
</dbReference>
<dbReference type="RefSeq" id="WP_009519645.1">
    <property type="nucleotide sequence ID" value="NZ_CCAE010000065.1"/>
</dbReference>
<keyword evidence="6 11" id="KW-0418">Kinase</keyword>
<evidence type="ECO:0000259" key="10">
    <source>
        <dbReference type="PROSITE" id="PS50885"/>
    </source>
</evidence>